<dbReference type="EMBL" id="CP037968">
    <property type="protein sequence ID" value="QYZ80079.1"/>
    <property type="molecule type" value="Genomic_DNA"/>
</dbReference>
<keyword evidence="2" id="KW-1185">Reference proteome</keyword>
<name>A0A8G1A454_9EURY</name>
<dbReference type="Proteomes" id="UP000826709">
    <property type="component" value="Chromosome"/>
</dbReference>
<organism evidence="1 2">
    <name type="scientific">Methanofollis formosanus</name>
    <dbReference type="NCBI Taxonomy" id="299308"/>
    <lineage>
        <taxon>Archaea</taxon>
        <taxon>Methanobacteriati</taxon>
        <taxon>Methanobacteriota</taxon>
        <taxon>Stenosarchaea group</taxon>
        <taxon>Methanomicrobia</taxon>
        <taxon>Methanomicrobiales</taxon>
        <taxon>Methanomicrobiaceae</taxon>
        <taxon>Methanofollis</taxon>
    </lineage>
</organism>
<gene>
    <name evidence="1" type="ORF">E2N92_11900</name>
</gene>
<reference evidence="1" key="1">
    <citation type="journal article" date="2005" name="Int. J. Syst. Evol. Microbiol.">
        <title>Methanofollis formosanus sp. nov., isolated from a fish pond.</title>
        <authorList>
            <person name="Wu S.Y."/>
            <person name="Chen S.C."/>
            <person name="Lai M.C."/>
        </authorList>
    </citation>
    <scope>NUCLEOTIDE SEQUENCE</scope>
    <source>
        <strain evidence="1">ML15</strain>
    </source>
</reference>
<reference evidence="1" key="2">
    <citation type="submission" date="2019-03" db="EMBL/GenBank/DDBJ databases">
        <authorList>
            <person name="Chen S.-C."/>
            <person name="Wu S.-Y."/>
            <person name="Lai M.-C."/>
        </authorList>
    </citation>
    <scope>NUCLEOTIDE SEQUENCE</scope>
    <source>
        <strain evidence="1">ML15</strain>
    </source>
</reference>
<dbReference type="AlphaFoldDB" id="A0A8G1A454"/>
<proteinExistence type="predicted"/>
<dbReference type="OrthoDB" id="111998at2157"/>
<dbReference type="RefSeq" id="WP_220681390.1">
    <property type="nucleotide sequence ID" value="NZ_CP037968.1"/>
</dbReference>
<dbReference type="KEGG" id="mfk:E2N92_11900"/>
<evidence type="ECO:0000313" key="1">
    <source>
        <dbReference type="EMBL" id="QYZ80079.1"/>
    </source>
</evidence>
<accession>A0A8G1A454</accession>
<evidence type="ECO:0000313" key="2">
    <source>
        <dbReference type="Proteomes" id="UP000826709"/>
    </source>
</evidence>
<protein>
    <submittedName>
        <fullName evidence="1">Uncharacterized protein</fullName>
    </submittedName>
</protein>
<sequence length="349" mass="40466">MTDLYVLASIPDQGKTTTAILLEKQLRNEGKRVACLQTNKDQNDVHRYLFEDCYHYSVPLEAARSKSAFEQWVPAGYDAYIMEITFAYAPLRAVYVDLFENINEVVSYDARENWKEYVSDFFKQLWSKRRHGIGPSQDLMAFWDRVHDRNVQTILTKTPAVLDGPCVGTDKILYHADQIAAEPIEPEMELPRGIGKVIAVGSFPAEYWDIFPSLTWFRFDYAAFMERLRKEKYDIAIIGASGADKMKLQDRPDHGSLICYQPTLYLDLERKRIREPLSGDYHTLFSTIKQQPPGTPLCPEGEPFCQFNNRFWVHQKYVSPEPVWRDGNTVFCNGWVLPQHLIREGYLEV</sequence>